<dbReference type="PANTHER" id="PTHR38926">
    <property type="entry name" value="F-BOX DOMAIN CONTAINING PROTEIN, EXPRESSED"/>
    <property type="match status" value="1"/>
</dbReference>
<dbReference type="PANTHER" id="PTHR38926:SF5">
    <property type="entry name" value="F-BOX AND LEUCINE-RICH REPEAT PROTEIN 6"/>
    <property type="match status" value="1"/>
</dbReference>
<feature type="domain" description="F-box" evidence="1">
    <location>
        <begin position="76"/>
        <end position="122"/>
    </location>
</feature>
<proteinExistence type="predicted"/>
<dbReference type="SUPFAM" id="SSF81383">
    <property type="entry name" value="F-box domain"/>
    <property type="match status" value="1"/>
</dbReference>
<evidence type="ECO:0000313" key="2">
    <source>
        <dbReference type="EMBL" id="JAV27526.1"/>
    </source>
</evidence>
<dbReference type="Pfam" id="PF12937">
    <property type="entry name" value="F-box-like"/>
    <property type="match status" value="1"/>
</dbReference>
<protein>
    <recommendedName>
        <fullName evidence="1">F-box domain-containing protein</fullName>
    </recommendedName>
</protein>
<dbReference type="InterPro" id="IPR036047">
    <property type="entry name" value="F-box-like_dom_sf"/>
</dbReference>
<dbReference type="InterPro" id="IPR032675">
    <property type="entry name" value="LRR_dom_sf"/>
</dbReference>
<name>A0A1Q3FJ70_CULTA</name>
<accession>A0A1Q3FJ70</accession>
<dbReference type="SUPFAM" id="SSF52047">
    <property type="entry name" value="RNI-like"/>
    <property type="match status" value="1"/>
</dbReference>
<dbReference type="InterPro" id="IPR001810">
    <property type="entry name" value="F-box_dom"/>
</dbReference>
<evidence type="ECO:0000259" key="1">
    <source>
        <dbReference type="PROSITE" id="PS50181"/>
    </source>
</evidence>
<dbReference type="PROSITE" id="PS50181">
    <property type="entry name" value="FBOX"/>
    <property type="match status" value="1"/>
</dbReference>
<sequence length="570" mass="65502">MADLLARIEQLEAKVEAGFAGCREQLEVIAGKIDGRPTGEVPVMESRLVHPSVEPEPKIESITARPEVVGKTEEKEQHLDIFPDKVWVKIFRNLSEYQLSQARLTCRHWNQIIGRSSLMDKLELRFPKGSILDKNCDEVRSLAARYTKVELNEAMIIKAAFWWESFGEHIHTLNLTKCRMVVADLLVMLRNTPKLKCLAFDVMLSSSCPDNVFEVKNLEELTLGESVQHETIALFQKLRLPLKGLSIRQKIYNNEIFDKAQNFIISVRNTLESLSLFGENTSSLLRIVLRTLRLKKFRCSCIDFDLLTSYSEYFPAIAEMNVAIIEREEFFHNAFPDGLTRLELVSVRCPLQFLVESLPQLEHLRIKNSCNNNNTVHFTHQASREHASLEVLELINPIETALCLTSFPNLRLLRFAKSRLNNCNEFLTTCAQLQNLNHLELTEIHTKNDCEDFFDYMENLKVLKLSSCYMSSVFLKNIFALCPNLETVSLKDMAGVNDNVIHIMCQKLKRLASLELISLHKIKNDSVEHIILNCSVIENVKLGRLTRISRDSAMQRLKTHRNLKLVYQLD</sequence>
<dbReference type="SMART" id="SM00256">
    <property type="entry name" value="FBOX"/>
    <property type="match status" value="1"/>
</dbReference>
<dbReference type="AlphaFoldDB" id="A0A1Q3FJ70"/>
<reference evidence="2" key="1">
    <citation type="submission" date="2017-01" db="EMBL/GenBank/DDBJ databases">
        <title>A deep insight into the sialotranscriptome of adult male and female Cluex tarsalis mosquitoes.</title>
        <authorList>
            <person name="Ribeiro J.M."/>
            <person name="Moreira F."/>
            <person name="Bernard K.A."/>
            <person name="Calvo E."/>
        </authorList>
    </citation>
    <scope>NUCLEOTIDE SEQUENCE</scope>
    <source>
        <strain evidence="2">Kern County</strain>
        <tissue evidence="2">Salivary glands</tissue>
    </source>
</reference>
<organism evidence="2">
    <name type="scientific">Culex tarsalis</name>
    <name type="common">Encephalitis mosquito</name>
    <dbReference type="NCBI Taxonomy" id="7177"/>
    <lineage>
        <taxon>Eukaryota</taxon>
        <taxon>Metazoa</taxon>
        <taxon>Ecdysozoa</taxon>
        <taxon>Arthropoda</taxon>
        <taxon>Hexapoda</taxon>
        <taxon>Insecta</taxon>
        <taxon>Pterygota</taxon>
        <taxon>Neoptera</taxon>
        <taxon>Endopterygota</taxon>
        <taxon>Diptera</taxon>
        <taxon>Nematocera</taxon>
        <taxon>Culicoidea</taxon>
        <taxon>Culicidae</taxon>
        <taxon>Culicinae</taxon>
        <taxon>Culicini</taxon>
        <taxon>Culex</taxon>
        <taxon>Culex</taxon>
    </lineage>
</organism>
<dbReference type="Gene3D" id="3.80.10.10">
    <property type="entry name" value="Ribonuclease Inhibitor"/>
    <property type="match status" value="2"/>
</dbReference>
<dbReference type="EMBL" id="GFDL01007519">
    <property type="protein sequence ID" value="JAV27526.1"/>
    <property type="molecule type" value="Transcribed_RNA"/>
</dbReference>